<evidence type="ECO:0000313" key="2">
    <source>
        <dbReference type="Proteomes" id="UP001236369"/>
    </source>
</evidence>
<dbReference type="RefSeq" id="WP_053611248.1">
    <property type="nucleotide sequence ID" value="NZ_BPQX01000027.1"/>
</dbReference>
<evidence type="ECO:0008006" key="3">
    <source>
        <dbReference type="Google" id="ProtNLM"/>
    </source>
</evidence>
<evidence type="ECO:0000313" key="1">
    <source>
        <dbReference type="EMBL" id="MDQ0445433.1"/>
    </source>
</evidence>
<keyword evidence="2" id="KW-1185">Reference proteome</keyword>
<organism evidence="1 2">
    <name type="scientific">Methylobacterium persicinum</name>
    <dbReference type="NCBI Taxonomy" id="374426"/>
    <lineage>
        <taxon>Bacteria</taxon>
        <taxon>Pseudomonadati</taxon>
        <taxon>Pseudomonadota</taxon>
        <taxon>Alphaproteobacteria</taxon>
        <taxon>Hyphomicrobiales</taxon>
        <taxon>Methylobacteriaceae</taxon>
        <taxon>Methylobacterium</taxon>
    </lineage>
</organism>
<proteinExistence type="predicted"/>
<name>A0ABU0HSW0_9HYPH</name>
<sequence length="157" mass="17052">MWFVTMTAPDQITVRRDLSNDALLSAVEDTATDHAMIDADLALVTGDESLLRPGRPFLEVASLIPGRPPELVRAPAALVHLGSDLALRDLAERPGGVAAVEAHLATGLRWWWPVLIDGVVHLRDATGCVVKQHPALAYAVFTEDDFEDDFANRVPPL</sequence>
<protein>
    <recommendedName>
        <fullName evidence="3">Hedgehog/Intein (Hint) domain-containing protein</fullName>
    </recommendedName>
</protein>
<gene>
    <name evidence="1" type="ORF">QO016_004962</name>
</gene>
<dbReference type="EMBL" id="JAUSVV010000032">
    <property type="protein sequence ID" value="MDQ0445433.1"/>
    <property type="molecule type" value="Genomic_DNA"/>
</dbReference>
<accession>A0ABU0HSW0</accession>
<comment type="caution">
    <text evidence="1">The sequence shown here is derived from an EMBL/GenBank/DDBJ whole genome shotgun (WGS) entry which is preliminary data.</text>
</comment>
<dbReference type="Proteomes" id="UP001236369">
    <property type="component" value="Unassembled WGS sequence"/>
</dbReference>
<reference evidence="1 2" key="1">
    <citation type="submission" date="2023-07" db="EMBL/GenBank/DDBJ databases">
        <title>Genomic Encyclopedia of Type Strains, Phase IV (KMG-IV): sequencing the most valuable type-strain genomes for metagenomic binning, comparative biology and taxonomic classification.</title>
        <authorList>
            <person name="Goeker M."/>
        </authorList>
    </citation>
    <scope>NUCLEOTIDE SEQUENCE [LARGE SCALE GENOMIC DNA]</scope>
    <source>
        <strain evidence="1 2">DSM 19562</strain>
    </source>
</reference>